<keyword evidence="4" id="KW-1185">Reference proteome</keyword>
<organism evidence="3 4">
    <name type="scientific">Mycolicibacterium komossense</name>
    <dbReference type="NCBI Taxonomy" id="1779"/>
    <lineage>
        <taxon>Bacteria</taxon>
        <taxon>Bacillati</taxon>
        <taxon>Actinomycetota</taxon>
        <taxon>Actinomycetes</taxon>
        <taxon>Mycobacteriales</taxon>
        <taxon>Mycobacteriaceae</taxon>
        <taxon>Mycolicibacterium</taxon>
    </lineage>
</organism>
<gene>
    <name evidence="3" type="ORF">H7J73_16820</name>
</gene>
<dbReference type="InterPro" id="IPR008462">
    <property type="entry name" value="CsbD"/>
</dbReference>
<dbReference type="SUPFAM" id="SSF69047">
    <property type="entry name" value="Hypothetical protein YjbJ"/>
    <property type="match status" value="1"/>
</dbReference>
<reference evidence="3 4" key="1">
    <citation type="journal article" date="2022" name="BMC Genomics">
        <title>Comparative genome analysis of mycobacteria focusing on tRNA and non-coding RNA.</title>
        <authorList>
            <person name="Behra P.R.K."/>
            <person name="Pettersson B.M.F."/>
            <person name="Ramesh M."/>
            <person name="Das S."/>
            <person name="Dasgupta S."/>
            <person name="Kirsebom L.A."/>
        </authorList>
    </citation>
    <scope>NUCLEOTIDE SEQUENCE [LARGE SCALE GENOMIC DNA]</scope>
    <source>
        <strain evidence="3 4">DSM 44078</strain>
    </source>
</reference>
<evidence type="ECO:0000256" key="1">
    <source>
        <dbReference type="ARBA" id="ARBA00009129"/>
    </source>
</evidence>
<protein>
    <submittedName>
        <fullName evidence="3">CsbD family protein</fullName>
    </submittedName>
</protein>
<proteinExistence type="inferred from homology"/>
<feature type="domain" description="CsbD-like" evidence="2">
    <location>
        <begin position="5"/>
        <end position="56"/>
    </location>
</feature>
<sequence>MSALDKAKHKLDKYKGRVKENVGRTTGNRRMTNEGRVDQVKANVKTQGEKVKDAFRR</sequence>
<dbReference type="RefSeq" id="WP_264068685.1">
    <property type="nucleotide sequence ID" value="NZ_JACKTY010000030.1"/>
</dbReference>
<dbReference type="InterPro" id="IPR036629">
    <property type="entry name" value="YjbJ_sf"/>
</dbReference>
<dbReference type="Gene3D" id="1.10.1470.10">
    <property type="entry name" value="YjbJ"/>
    <property type="match status" value="1"/>
</dbReference>
<dbReference type="Proteomes" id="UP001526201">
    <property type="component" value="Unassembled WGS sequence"/>
</dbReference>
<comment type="caution">
    <text evidence="3">The sequence shown here is derived from an EMBL/GenBank/DDBJ whole genome shotgun (WGS) entry which is preliminary data.</text>
</comment>
<name>A0ABT3CE93_9MYCO</name>
<comment type="similarity">
    <text evidence="1">Belongs to the UPF0337 (CsbD) family.</text>
</comment>
<dbReference type="Pfam" id="PF05532">
    <property type="entry name" value="CsbD"/>
    <property type="match status" value="1"/>
</dbReference>
<accession>A0ABT3CE93</accession>
<evidence type="ECO:0000259" key="2">
    <source>
        <dbReference type="Pfam" id="PF05532"/>
    </source>
</evidence>
<evidence type="ECO:0000313" key="3">
    <source>
        <dbReference type="EMBL" id="MCV7227688.1"/>
    </source>
</evidence>
<evidence type="ECO:0000313" key="4">
    <source>
        <dbReference type="Proteomes" id="UP001526201"/>
    </source>
</evidence>
<dbReference type="EMBL" id="JACKTY010000030">
    <property type="protein sequence ID" value="MCV7227688.1"/>
    <property type="molecule type" value="Genomic_DNA"/>
</dbReference>